<gene>
    <name evidence="5" type="ORF">PHACADRAFT_49408</name>
</gene>
<dbReference type="GO" id="GO:0038202">
    <property type="term" value="P:TORC1 signaling"/>
    <property type="evidence" value="ECO:0007669"/>
    <property type="project" value="TreeGrafter"/>
</dbReference>
<dbReference type="InterPro" id="IPR005365">
    <property type="entry name" value="Npr3"/>
</dbReference>
<dbReference type="GO" id="GO:1990130">
    <property type="term" value="C:GATOR1 complex"/>
    <property type="evidence" value="ECO:0007669"/>
    <property type="project" value="TreeGrafter"/>
</dbReference>
<comment type="similarity">
    <text evidence="1 2">Belongs to the NPR3 family.</text>
</comment>
<dbReference type="GO" id="GO:1904262">
    <property type="term" value="P:negative regulation of TORC1 signaling"/>
    <property type="evidence" value="ECO:0007669"/>
    <property type="project" value="TreeGrafter"/>
</dbReference>
<dbReference type="InParanoid" id="K5VMS6"/>
<feature type="region of interest" description="Disordered" evidence="3">
    <location>
        <begin position="418"/>
        <end position="501"/>
    </location>
</feature>
<dbReference type="GO" id="GO:0051321">
    <property type="term" value="P:meiotic cell cycle"/>
    <property type="evidence" value="ECO:0007669"/>
    <property type="project" value="UniProtKB-UniRule"/>
</dbReference>
<sequence length="607" mass="68000">FIGHPVCSEEDGGWRFRPEKHKSASRGRGSRKSHTPSPHTEEGGVTPDTSAKDLPSSGTWLQTFHLVMVLDLPDPSSSASGNIAKYVDTIYEQMIFATTAVMYQEQVVHNFVEMECDKLGALKDDYVKQGQTISTYLDDALKVSSIASATKTLYDSIKDGTIAQLTIHEFHLELQLPPHLDRLLHNEDGLENDCADREGEDEDEYGAAAWGPEMSFAWRLPTLAPWKSLLRLDDETEPELYMKLRGPQLSYEDREVGEQLVKFLDMASVTLTLADMASLLDWDLETQVFPTVRWLVHHRRAKIVDVVHVGLKTVFTLPQKLPAPLADLSAEFSRTFTHPSIPPLPKLLSQISTNSNTHFYGAVVGSRDLVGSFHEVVLWLLKRDLVVTLHLRVRIIATVELKEKVRIEKELARGRRERLRRQSLSMHGARLGGTAATDVVGRGRSASTNEGDGGANSSIPEADSSPVDYWMSMSPKSARRQARQTSPAAAGQAHHRRDRGLSAEEEAVVLLLDDDLLEVGSVDADEGWVQAWDEARPSMIADPARATPVERQWLAAMSEGKDPHIARRFEQINQYFDGKCSDDEILHKADISRRHLREVLHHYDEYV</sequence>
<dbReference type="HOGENOM" id="CLU_021922_0_0_1"/>
<feature type="compositionally biased region" description="Basic residues" evidence="3">
    <location>
        <begin position="18"/>
        <end position="34"/>
    </location>
</feature>
<dbReference type="EMBL" id="JH931575">
    <property type="protein sequence ID" value="EKM47995.1"/>
    <property type="molecule type" value="Genomic_DNA"/>
</dbReference>
<evidence type="ECO:0000256" key="3">
    <source>
        <dbReference type="SAM" id="MobiDB-lite"/>
    </source>
</evidence>
<dbReference type="PANTHER" id="PTHR13153">
    <property type="entry name" value="CGTHBA PROTEIN -14 GENE PROTEIN"/>
    <property type="match status" value="1"/>
</dbReference>
<dbReference type="GO" id="GO:0010508">
    <property type="term" value="P:positive regulation of autophagy"/>
    <property type="evidence" value="ECO:0007669"/>
    <property type="project" value="TreeGrafter"/>
</dbReference>
<proteinExistence type="inferred from homology"/>
<comment type="subcellular location">
    <subcellularLocation>
        <location evidence="2">Vacuole membrane</location>
        <topology evidence="2">Peripheral membrane protein</topology>
    </subcellularLocation>
</comment>
<name>K5VMS6_PHACS</name>
<dbReference type="Pfam" id="PF24064">
    <property type="entry name" value="HTH_NPRL3"/>
    <property type="match status" value="1"/>
</dbReference>
<evidence type="ECO:0000256" key="1">
    <source>
        <dbReference type="ARBA" id="ARBA00010546"/>
    </source>
</evidence>
<dbReference type="RefSeq" id="XP_007403453.1">
    <property type="nucleotide sequence ID" value="XM_007403391.1"/>
</dbReference>
<dbReference type="FunCoup" id="K5VMS6">
    <property type="interactions" value="94"/>
</dbReference>
<feature type="non-terminal residue" evidence="5">
    <location>
        <position position="1"/>
    </location>
</feature>
<evidence type="ECO:0000313" key="6">
    <source>
        <dbReference type="Proteomes" id="UP000008370"/>
    </source>
</evidence>
<dbReference type="InterPro" id="IPR056603">
    <property type="entry name" value="HTH_NPRL3"/>
</dbReference>
<reference evidence="5 6" key="1">
    <citation type="journal article" date="2012" name="BMC Genomics">
        <title>Comparative genomics of the white-rot fungi, Phanerochaete carnosa and P. chrysosporium, to elucidate the genetic basis of the distinct wood types they colonize.</title>
        <authorList>
            <person name="Suzuki H."/>
            <person name="MacDonald J."/>
            <person name="Syed K."/>
            <person name="Salamov A."/>
            <person name="Hori C."/>
            <person name="Aerts A."/>
            <person name="Henrissat B."/>
            <person name="Wiebenga A."/>
            <person name="vanKuyk P.A."/>
            <person name="Barry K."/>
            <person name="Lindquist E."/>
            <person name="LaButti K."/>
            <person name="Lapidus A."/>
            <person name="Lucas S."/>
            <person name="Coutinho P."/>
            <person name="Gong Y."/>
            <person name="Samejima M."/>
            <person name="Mahadevan R."/>
            <person name="Abou-Zaid M."/>
            <person name="de Vries R.P."/>
            <person name="Igarashi K."/>
            <person name="Yadav J.S."/>
            <person name="Grigoriev I.V."/>
            <person name="Master E.R."/>
        </authorList>
    </citation>
    <scope>NUCLEOTIDE SEQUENCE [LARGE SCALE GENOMIC DNA]</scope>
    <source>
        <strain evidence="5 6">HHB-10118-sp</strain>
    </source>
</reference>
<dbReference type="Pfam" id="PF03666">
    <property type="entry name" value="NPR3"/>
    <property type="match status" value="1"/>
</dbReference>
<dbReference type="KEGG" id="pco:PHACADRAFT_49408"/>
<feature type="domain" description="GATOR1 complex protein NPRL3 C-terminal HTH" evidence="4">
    <location>
        <begin position="547"/>
        <end position="607"/>
    </location>
</feature>
<evidence type="ECO:0000256" key="2">
    <source>
        <dbReference type="RuleBase" id="RU368069"/>
    </source>
</evidence>
<dbReference type="STRING" id="650164.K5VMS6"/>
<feature type="non-terminal residue" evidence="5">
    <location>
        <position position="607"/>
    </location>
</feature>
<dbReference type="GO" id="GO:0005774">
    <property type="term" value="C:vacuolar membrane"/>
    <property type="evidence" value="ECO:0007669"/>
    <property type="project" value="UniProtKB-SubCell"/>
</dbReference>
<dbReference type="PANTHER" id="PTHR13153:SF5">
    <property type="entry name" value="GATOR COMPLEX PROTEIN NPRL3"/>
    <property type="match status" value="1"/>
</dbReference>
<accession>K5VMS6</accession>
<feature type="region of interest" description="Disordered" evidence="3">
    <location>
        <begin position="1"/>
        <end position="54"/>
    </location>
</feature>
<dbReference type="OrthoDB" id="18648at2759"/>
<keyword evidence="2" id="KW-0469">Meiosis</keyword>
<keyword evidence="6" id="KW-1185">Reference proteome</keyword>
<keyword evidence="2" id="KW-0732">Signal</keyword>
<evidence type="ECO:0000313" key="5">
    <source>
        <dbReference type="EMBL" id="EKM47995.1"/>
    </source>
</evidence>
<evidence type="ECO:0000259" key="4">
    <source>
        <dbReference type="Pfam" id="PF24064"/>
    </source>
</evidence>
<dbReference type="GeneID" id="18919929"/>
<dbReference type="GO" id="GO:0034198">
    <property type="term" value="P:cellular response to amino acid starvation"/>
    <property type="evidence" value="ECO:0007669"/>
    <property type="project" value="TreeGrafter"/>
</dbReference>
<dbReference type="Proteomes" id="UP000008370">
    <property type="component" value="Unassembled WGS sequence"/>
</dbReference>
<organism evidence="5 6">
    <name type="scientific">Phanerochaete carnosa (strain HHB-10118-sp)</name>
    <name type="common">White-rot fungus</name>
    <name type="synonym">Peniophora carnosa</name>
    <dbReference type="NCBI Taxonomy" id="650164"/>
    <lineage>
        <taxon>Eukaryota</taxon>
        <taxon>Fungi</taxon>
        <taxon>Dikarya</taxon>
        <taxon>Basidiomycota</taxon>
        <taxon>Agaricomycotina</taxon>
        <taxon>Agaricomycetes</taxon>
        <taxon>Polyporales</taxon>
        <taxon>Phanerochaetaceae</taxon>
        <taxon>Phanerochaete</taxon>
    </lineage>
</organism>
<comment type="function">
    <text evidence="2">Mediates inactivation of the TORC1 complex in response to amino acid starvation. Required for meiotic nuclear division.</text>
</comment>
<protein>
    <recommendedName>
        <fullName evidence="2">Nitrogen permease regulator 3</fullName>
    </recommendedName>
    <alternativeName>
        <fullName evidence="2">Required for meiotic nuclear division protein 11</fullName>
    </alternativeName>
</protein>
<dbReference type="AlphaFoldDB" id="K5VMS6"/>
<feature type="compositionally biased region" description="Polar residues" evidence="3">
    <location>
        <begin position="445"/>
        <end position="459"/>
    </location>
</feature>